<evidence type="ECO:0000313" key="17">
    <source>
        <dbReference type="WBParaSite" id="HCON_00084300-00001"/>
    </source>
</evidence>
<evidence type="ECO:0000256" key="3">
    <source>
        <dbReference type="ARBA" id="ARBA00022670"/>
    </source>
</evidence>
<dbReference type="OMA" id="NILKWSC"/>
<keyword evidence="3 11" id="KW-0645">Protease</keyword>
<evidence type="ECO:0000256" key="4">
    <source>
        <dbReference type="ARBA" id="ARBA00022723"/>
    </source>
</evidence>
<proteinExistence type="inferred from homology"/>
<feature type="domain" description="Aminopeptidase N-like N-terminal" evidence="15">
    <location>
        <begin position="96"/>
        <end position="291"/>
    </location>
</feature>
<dbReference type="GO" id="GO:0016020">
    <property type="term" value="C:membrane"/>
    <property type="evidence" value="ECO:0007669"/>
    <property type="project" value="TreeGrafter"/>
</dbReference>
<dbReference type="FunFam" id="1.10.390.10:FF:000006">
    <property type="entry name" value="Puromycin-sensitive aminopeptidase"/>
    <property type="match status" value="1"/>
</dbReference>
<dbReference type="InterPro" id="IPR001930">
    <property type="entry name" value="Peptidase_M1"/>
</dbReference>
<feature type="binding site" evidence="9">
    <location>
        <position position="396"/>
    </location>
    <ligand>
        <name>Zn(2+)</name>
        <dbReference type="ChEBI" id="CHEBI:29105"/>
        <note>catalytic</note>
    </ligand>
</feature>
<dbReference type="InterPro" id="IPR024571">
    <property type="entry name" value="ERAP1-like_C_dom"/>
</dbReference>
<dbReference type="Pfam" id="PF11838">
    <property type="entry name" value="ERAP1_C"/>
    <property type="match status" value="1"/>
</dbReference>
<dbReference type="SUPFAM" id="SSF63737">
    <property type="entry name" value="Leukotriene A4 hydrolase N-terminal domain"/>
    <property type="match status" value="1"/>
</dbReference>
<dbReference type="GO" id="GO:0005737">
    <property type="term" value="C:cytoplasm"/>
    <property type="evidence" value="ECO:0007669"/>
    <property type="project" value="TreeGrafter"/>
</dbReference>
<accession>A0A7I4YD40</accession>
<keyword evidence="11" id="KW-1133">Transmembrane helix</keyword>
<keyword evidence="6 9" id="KW-0862">Zinc</keyword>
<dbReference type="OrthoDB" id="6337587at2759"/>
<name>A0A7I4YD40_HAECO</name>
<dbReference type="SUPFAM" id="SSF55486">
    <property type="entry name" value="Metalloproteases ('zincins'), catalytic domain"/>
    <property type="match status" value="1"/>
</dbReference>
<dbReference type="PRINTS" id="PR00756">
    <property type="entry name" value="ALADIPTASE"/>
</dbReference>
<dbReference type="PANTHER" id="PTHR11533:SF301">
    <property type="entry name" value="AMINOPEPTIDASE"/>
    <property type="match status" value="1"/>
</dbReference>
<dbReference type="InterPro" id="IPR014782">
    <property type="entry name" value="Peptidase_M1_dom"/>
</dbReference>
<dbReference type="CDD" id="cd09601">
    <property type="entry name" value="M1_APN-Q_like"/>
    <property type="match status" value="1"/>
</dbReference>
<dbReference type="AlphaFoldDB" id="A0A7I4YD40"/>
<evidence type="ECO:0000256" key="12">
    <source>
        <dbReference type="SAM" id="MobiDB-lite"/>
    </source>
</evidence>
<evidence type="ECO:0000256" key="11">
    <source>
        <dbReference type="RuleBase" id="RU364040"/>
    </source>
</evidence>
<dbReference type="Gene3D" id="1.25.50.20">
    <property type="match status" value="1"/>
</dbReference>
<evidence type="ECO:0000256" key="9">
    <source>
        <dbReference type="PIRSR" id="PIRSR634016-3"/>
    </source>
</evidence>
<keyword evidence="16" id="KW-1185">Reference proteome</keyword>
<comment type="similarity">
    <text evidence="1 11">Belongs to the peptidase M1 family.</text>
</comment>
<evidence type="ECO:0000256" key="7">
    <source>
        <dbReference type="ARBA" id="ARBA00023049"/>
    </source>
</evidence>
<protein>
    <recommendedName>
        <fullName evidence="11">Aminopeptidase</fullName>
        <ecNumber evidence="11">3.4.11.-</ecNumber>
    </recommendedName>
</protein>
<dbReference type="Gene3D" id="1.10.390.10">
    <property type="entry name" value="Neutral Protease Domain 2"/>
    <property type="match status" value="1"/>
</dbReference>
<comment type="cofactor">
    <cofactor evidence="9 11">
        <name>Zn(2+)</name>
        <dbReference type="ChEBI" id="CHEBI:29105"/>
    </cofactor>
    <text evidence="9 11">Binds 1 zinc ion per subunit.</text>
</comment>
<dbReference type="Proteomes" id="UP000025227">
    <property type="component" value="Unplaced"/>
</dbReference>
<dbReference type="InterPro" id="IPR027268">
    <property type="entry name" value="Peptidase_M4/M1_CTD_sf"/>
</dbReference>
<keyword evidence="4 9" id="KW-0479">Metal-binding</keyword>
<dbReference type="InterPro" id="IPR045357">
    <property type="entry name" value="Aminopeptidase_N-like_N"/>
</dbReference>
<evidence type="ECO:0000256" key="1">
    <source>
        <dbReference type="ARBA" id="ARBA00010136"/>
    </source>
</evidence>
<dbReference type="GO" id="GO:0042277">
    <property type="term" value="F:peptide binding"/>
    <property type="evidence" value="ECO:0007669"/>
    <property type="project" value="TreeGrafter"/>
</dbReference>
<dbReference type="Pfam" id="PF01433">
    <property type="entry name" value="Peptidase_M1"/>
    <property type="match status" value="1"/>
</dbReference>
<dbReference type="GO" id="GO:0006508">
    <property type="term" value="P:proteolysis"/>
    <property type="evidence" value="ECO:0007669"/>
    <property type="project" value="UniProtKB-KW"/>
</dbReference>
<evidence type="ECO:0000256" key="2">
    <source>
        <dbReference type="ARBA" id="ARBA00022438"/>
    </source>
</evidence>
<feature type="site" description="Transition state stabilizer" evidence="10">
    <location>
        <position position="482"/>
    </location>
</feature>
<evidence type="ECO:0000259" key="13">
    <source>
        <dbReference type="Pfam" id="PF01433"/>
    </source>
</evidence>
<dbReference type="GO" id="GO:0043171">
    <property type="term" value="P:peptide catabolic process"/>
    <property type="evidence" value="ECO:0007669"/>
    <property type="project" value="TreeGrafter"/>
</dbReference>
<feature type="active site" description="Proton acceptor" evidence="8">
    <location>
        <position position="397"/>
    </location>
</feature>
<feature type="binding site" evidence="9">
    <location>
        <position position="400"/>
    </location>
    <ligand>
        <name>Zn(2+)</name>
        <dbReference type="ChEBI" id="CHEBI:29105"/>
        <note>catalytic</note>
    </ligand>
</feature>
<evidence type="ECO:0000256" key="6">
    <source>
        <dbReference type="ARBA" id="ARBA00022833"/>
    </source>
</evidence>
<feature type="domain" description="Peptidase M1 membrane alanine aminopeptidase" evidence="13">
    <location>
        <begin position="326"/>
        <end position="550"/>
    </location>
</feature>
<feature type="domain" description="ERAP1-like C-terminal" evidence="14">
    <location>
        <begin position="631"/>
        <end position="960"/>
    </location>
</feature>
<sequence length="987" mass="112897">MSVHRGSSDSDVSTHSSKDSADKEEAKDAEHKPIIPMGIMAVAGVVILIIVAVVACGIPLGWFGETTTKRSSSVTDILDFEPFNYSNKRLPKDVRPVKYDLKLKVYLPAYVNVPENKILTFEGDVEITAKVLASVHYVVLHMDRLSLDEEKTEILLDGRTVPLNSTTFISDIGIFYLREVISANQELKIKLKYTGKVITETDRGLYSITYRGRDFKSKITGVVTELEAVYARRVVPCFDESDLKAEWTITVIHPEGTTALSNGKEISIEKEPGTSWITSRFDKTPVMSTYLMAIAIGEFDYVEGRTAAGVRIRSWATPGEINAAPYSVNIGVKCLDFFENYTGIKYPLPKLDMVAFNAFGAMENWGLLTFRPNSLLYSELFSPLISKYKVATTVAHEISHQWFGNLVTMKWWDELWLNEGFAEYMSYISLEKVTRGANRLKDYIATEVMESALIRDRSEWRSLNPEVKDPGDFVRTFTTLYYDKGTSFIAMVAALIGEENFNEGLKHYLTKFSYGNTRSTDLWESLETTKFTARGPDGNPLNLKAFASPWTTQVGFPIVTVHALNSSTFEITQFSNREDKDGKPMEDDSLKQRTQWDIPIWYQIDDQSVKLTWLSKDKPLHISANTEKAILVVNADRHGYYRQNYEKNGWQKIIKQLAENHKIYSPRTRSAMIADAFEAAYKKLIDYSIALDTLQYLKYEEEYLPWSTAMQKLESMSEMGDFFKGREGSTSYKDYVMNLLKPVYKRSFFEDVAIQSNEEDYILESNLQMTIITMYCQVGADDCIAEYTKLFKNEVLAKCKQGELASACVERIPGPLRAKTYCYGVKKLGSEAYEKVFEMALIEGEKGNRMEYKNLKYGLACHENQKKIKRFLRSAVEEESFADVTEIFKSVGKNHNADVLFTFLRENWEQIYGRFQNNSKELYAVVEAGLSRTHTKSDIRKIENFVKDHKEASKIKAFSRRIRNIENHMAWKDRNYEPLIAYFKAHS</sequence>
<keyword evidence="7 11" id="KW-0482">Metalloprotease</keyword>
<evidence type="ECO:0000259" key="14">
    <source>
        <dbReference type="Pfam" id="PF11838"/>
    </source>
</evidence>
<dbReference type="GO" id="GO:0070006">
    <property type="term" value="F:metalloaminopeptidase activity"/>
    <property type="evidence" value="ECO:0007669"/>
    <property type="project" value="TreeGrafter"/>
</dbReference>
<organism evidence="16 17">
    <name type="scientific">Haemonchus contortus</name>
    <name type="common">Barber pole worm</name>
    <dbReference type="NCBI Taxonomy" id="6289"/>
    <lineage>
        <taxon>Eukaryota</taxon>
        <taxon>Metazoa</taxon>
        <taxon>Ecdysozoa</taxon>
        <taxon>Nematoda</taxon>
        <taxon>Chromadorea</taxon>
        <taxon>Rhabditida</taxon>
        <taxon>Rhabditina</taxon>
        <taxon>Rhabditomorpha</taxon>
        <taxon>Strongyloidea</taxon>
        <taxon>Trichostrongylidae</taxon>
        <taxon>Haemonchus</taxon>
    </lineage>
</organism>
<dbReference type="EC" id="3.4.11.-" evidence="11"/>
<dbReference type="Pfam" id="PF17900">
    <property type="entry name" value="Peptidase_M1_N"/>
    <property type="match status" value="1"/>
</dbReference>
<feature type="region of interest" description="Disordered" evidence="12">
    <location>
        <begin position="1"/>
        <end position="28"/>
    </location>
</feature>
<evidence type="ECO:0000259" key="15">
    <source>
        <dbReference type="Pfam" id="PF17900"/>
    </source>
</evidence>
<keyword evidence="5 11" id="KW-0378">Hydrolase</keyword>
<keyword evidence="2 11" id="KW-0031">Aminopeptidase</keyword>
<dbReference type="WBParaSite" id="HCON_00084300-00001">
    <property type="protein sequence ID" value="HCON_00084300-00001"/>
    <property type="gene ID" value="HCON_00084300"/>
</dbReference>
<feature type="binding site" evidence="9">
    <location>
        <position position="419"/>
    </location>
    <ligand>
        <name>Zn(2+)</name>
        <dbReference type="ChEBI" id="CHEBI:29105"/>
        <note>catalytic</note>
    </ligand>
</feature>
<dbReference type="Gene3D" id="2.60.40.1730">
    <property type="entry name" value="tricorn interacting facor f3 domain"/>
    <property type="match status" value="1"/>
</dbReference>
<dbReference type="Gene3D" id="2.60.40.1910">
    <property type="match status" value="1"/>
</dbReference>
<evidence type="ECO:0000313" key="16">
    <source>
        <dbReference type="Proteomes" id="UP000025227"/>
    </source>
</evidence>
<evidence type="ECO:0000256" key="10">
    <source>
        <dbReference type="PIRSR" id="PIRSR634016-4"/>
    </source>
</evidence>
<evidence type="ECO:0000256" key="8">
    <source>
        <dbReference type="PIRSR" id="PIRSR634016-1"/>
    </source>
</evidence>
<feature type="transmembrane region" description="Helical" evidence="11">
    <location>
        <begin position="37"/>
        <end position="63"/>
    </location>
</feature>
<evidence type="ECO:0000256" key="5">
    <source>
        <dbReference type="ARBA" id="ARBA00022801"/>
    </source>
</evidence>
<reference evidence="17" key="1">
    <citation type="submission" date="2020-12" db="UniProtKB">
        <authorList>
            <consortium name="WormBaseParasite"/>
        </authorList>
    </citation>
    <scope>IDENTIFICATION</scope>
    <source>
        <strain evidence="17">MHco3</strain>
    </source>
</reference>
<keyword evidence="11" id="KW-0812">Transmembrane</keyword>
<dbReference type="InterPro" id="IPR050344">
    <property type="entry name" value="Peptidase_M1_aminopeptidases"/>
</dbReference>
<dbReference type="PANTHER" id="PTHR11533">
    <property type="entry name" value="PROTEASE M1 ZINC METALLOPROTEASE"/>
    <property type="match status" value="1"/>
</dbReference>
<feature type="compositionally biased region" description="Basic and acidic residues" evidence="12">
    <location>
        <begin position="16"/>
        <end position="28"/>
    </location>
</feature>
<dbReference type="InterPro" id="IPR042097">
    <property type="entry name" value="Aminopeptidase_N-like_N_sf"/>
</dbReference>
<dbReference type="InterPro" id="IPR034016">
    <property type="entry name" value="M1_APN-typ"/>
</dbReference>
<dbReference type="GO" id="GO:0005615">
    <property type="term" value="C:extracellular space"/>
    <property type="evidence" value="ECO:0007669"/>
    <property type="project" value="TreeGrafter"/>
</dbReference>
<keyword evidence="11" id="KW-0472">Membrane</keyword>
<dbReference type="GO" id="GO:0008270">
    <property type="term" value="F:zinc ion binding"/>
    <property type="evidence" value="ECO:0007669"/>
    <property type="project" value="UniProtKB-UniRule"/>
</dbReference>